<reference evidence="1 2" key="1">
    <citation type="submission" date="2023-05" db="EMBL/GenBank/DDBJ databases">
        <title>Genome sequence of Pinibacter sp. MAH-24.</title>
        <authorList>
            <person name="Huq M.A."/>
        </authorList>
    </citation>
    <scope>NUCLEOTIDE SEQUENCE [LARGE SCALE GENOMIC DNA]</scope>
    <source>
        <strain evidence="1 2">MAH-24</strain>
    </source>
</reference>
<comment type="caution">
    <text evidence="1">The sequence shown here is derived from an EMBL/GenBank/DDBJ whole genome shotgun (WGS) entry which is preliminary data.</text>
</comment>
<evidence type="ECO:0000313" key="2">
    <source>
        <dbReference type="Proteomes" id="UP001226434"/>
    </source>
</evidence>
<gene>
    <name evidence="1" type="ORF">QJ048_12990</name>
</gene>
<keyword evidence="2" id="KW-1185">Reference proteome</keyword>
<dbReference type="EMBL" id="JASBRG010000007">
    <property type="protein sequence ID" value="MDI3320700.1"/>
    <property type="molecule type" value="Genomic_DNA"/>
</dbReference>
<organism evidence="1 2">
    <name type="scientific">Pinibacter soli</name>
    <dbReference type="NCBI Taxonomy" id="3044211"/>
    <lineage>
        <taxon>Bacteria</taxon>
        <taxon>Pseudomonadati</taxon>
        <taxon>Bacteroidota</taxon>
        <taxon>Chitinophagia</taxon>
        <taxon>Chitinophagales</taxon>
        <taxon>Chitinophagaceae</taxon>
        <taxon>Pinibacter</taxon>
    </lineage>
</organism>
<evidence type="ECO:0000313" key="1">
    <source>
        <dbReference type="EMBL" id="MDI3320700.1"/>
    </source>
</evidence>
<protein>
    <submittedName>
        <fullName evidence="1">Uncharacterized protein</fullName>
    </submittedName>
</protein>
<dbReference type="RefSeq" id="WP_282334798.1">
    <property type="nucleotide sequence ID" value="NZ_JASBRG010000007.1"/>
</dbReference>
<sequence>MISLNSFKEFLYQQFDSKQIYFDEHSSDIHFYQIDCFADQPYKLAIEVCHDLVKIATVSKEPELDFSLYDYIFNDLKKAEELIIEVQKNGYKSPSKYSHK</sequence>
<accession>A0ABT6RE76</accession>
<name>A0ABT6RE76_9BACT</name>
<proteinExistence type="predicted"/>
<dbReference type="Proteomes" id="UP001226434">
    <property type="component" value="Unassembled WGS sequence"/>
</dbReference>